<dbReference type="AlphaFoldDB" id="A0A0N4T1R0"/>
<reference evidence="6" key="1">
    <citation type="submission" date="2017-02" db="UniProtKB">
        <authorList>
            <consortium name="WormBaseParasite"/>
        </authorList>
    </citation>
    <scope>IDENTIFICATION</scope>
</reference>
<dbReference type="STRING" id="6280.A0A0N4T1R0"/>
<keyword evidence="2" id="KW-0879">Wnt signaling pathway</keyword>
<feature type="region of interest" description="Disordered" evidence="3">
    <location>
        <begin position="766"/>
        <end position="787"/>
    </location>
</feature>
<dbReference type="InterPro" id="IPR011989">
    <property type="entry name" value="ARM-like"/>
</dbReference>
<dbReference type="GO" id="GO:0007026">
    <property type="term" value="P:negative regulation of microtubule depolymerization"/>
    <property type="evidence" value="ECO:0007669"/>
    <property type="project" value="TreeGrafter"/>
</dbReference>
<dbReference type="GO" id="GO:0008017">
    <property type="term" value="F:microtubule binding"/>
    <property type="evidence" value="ECO:0007669"/>
    <property type="project" value="TreeGrafter"/>
</dbReference>
<evidence type="ECO:0000313" key="4">
    <source>
        <dbReference type="EMBL" id="VDN83271.1"/>
    </source>
</evidence>
<evidence type="ECO:0000256" key="3">
    <source>
        <dbReference type="SAM" id="MobiDB-lite"/>
    </source>
</evidence>
<dbReference type="InterPro" id="IPR026818">
    <property type="entry name" value="Apc_fam"/>
</dbReference>
<dbReference type="Proteomes" id="UP000278627">
    <property type="component" value="Unassembled WGS sequence"/>
</dbReference>
<organism evidence="6">
    <name type="scientific">Brugia pahangi</name>
    <name type="common">Filarial nematode worm</name>
    <dbReference type="NCBI Taxonomy" id="6280"/>
    <lineage>
        <taxon>Eukaryota</taxon>
        <taxon>Metazoa</taxon>
        <taxon>Ecdysozoa</taxon>
        <taxon>Nematoda</taxon>
        <taxon>Chromadorea</taxon>
        <taxon>Rhabditida</taxon>
        <taxon>Spirurina</taxon>
        <taxon>Spiruromorpha</taxon>
        <taxon>Filarioidea</taxon>
        <taxon>Onchocercidae</taxon>
        <taxon>Brugia</taxon>
    </lineage>
</organism>
<keyword evidence="5" id="KW-1185">Reference proteome</keyword>
<feature type="region of interest" description="Disordered" evidence="3">
    <location>
        <begin position="1080"/>
        <end position="1123"/>
    </location>
</feature>
<dbReference type="Gene3D" id="1.25.10.10">
    <property type="entry name" value="Leucine-rich Repeat Variant"/>
    <property type="match status" value="1"/>
</dbReference>
<dbReference type="WBParaSite" id="BPAG_0000211501-mRNA-1">
    <property type="protein sequence ID" value="BPAG_0000211501-mRNA-1"/>
    <property type="gene ID" value="BPAG_0000211501"/>
</dbReference>
<feature type="region of interest" description="Disordered" evidence="3">
    <location>
        <begin position="629"/>
        <end position="650"/>
    </location>
</feature>
<dbReference type="GO" id="GO:0007399">
    <property type="term" value="P:nervous system development"/>
    <property type="evidence" value="ECO:0007669"/>
    <property type="project" value="TreeGrafter"/>
</dbReference>
<dbReference type="PANTHER" id="PTHR12607">
    <property type="entry name" value="ADENOMATOUS POLYPOSIS COLI PROTEIN FAMILY"/>
    <property type="match status" value="1"/>
</dbReference>
<dbReference type="PANTHER" id="PTHR12607:SF12">
    <property type="entry name" value="APC-LIKE, ISOFORM A-RELATED"/>
    <property type="match status" value="1"/>
</dbReference>
<proteinExistence type="inferred from homology"/>
<feature type="region of interest" description="Disordered" evidence="3">
    <location>
        <begin position="554"/>
        <end position="585"/>
    </location>
</feature>
<evidence type="ECO:0000313" key="5">
    <source>
        <dbReference type="Proteomes" id="UP000278627"/>
    </source>
</evidence>
<dbReference type="GO" id="GO:0016055">
    <property type="term" value="P:Wnt signaling pathway"/>
    <property type="evidence" value="ECO:0007669"/>
    <property type="project" value="UniProtKB-KW"/>
</dbReference>
<dbReference type="GO" id="GO:0045295">
    <property type="term" value="F:gamma-catenin binding"/>
    <property type="evidence" value="ECO:0007669"/>
    <property type="project" value="TreeGrafter"/>
</dbReference>
<comment type="similarity">
    <text evidence="1">Belongs to the adenomatous polyposis coli (APC) family.</text>
</comment>
<evidence type="ECO:0000256" key="1">
    <source>
        <dbReference type="ARBA" id="ARBA00009051"/>
    </source>
</evidence>
<feature type="region of interest" description="Disordered" evidence="3">
    <location>
        <begin position="815"/>
        <end position="859"/>
    </location>
</feature>
<feature type="compositionally biased region" description="Polar residues" evidence="3">
    <location>
        <begin position="1105"/>
        <end position="1123"/>
    </location>
</feature>
<reference evidence="4 5" key="2">
    <citation type="submission" date="2018-11" db="EMBL/GenBank/DDBJ databases">
        <authorList>
            <consortium name="Pathogen Informatics"/>
        </authorList>
    </citation>
    <scope>NUCLEOTIDE SEQUENCE [LARGE SCALE GENOMIC DNA]</scope>
</reference>
<sequence>MLSGEVSESASSSSTTYYGSCSRMDPDVAERIASLLSSLRLTSLRNNIPQDGEVERLKKIHRQLEWLVSEEPDDHRRRRLRQILPAANCVREQVFALRRYLHSVNTASSTNYATHIHGALTAIMKESFEEEYRKLANVIGILDAVAELLIFEVDAFDIDCPVENRTIRKLIASTLTNLTFGNAQSKRRLCTHPNLIEYTIRIIDDSHGLAQVYAGLLRNLSWMADAQMSATLAPSVPALVRASLRAYRTSESKCLCATLSALWNLASHSRDNKKALCEEPGFLEMLIDLSTNDAQHTTLVEPATGVLKYASMYLAVVGADQYLSTSAIHMMMLRLIDLLNSSSFTVIGNALGILSQLLAKGHQLRSHIALNHKAMLLLNHLRNSARDDIRNPVKTVLNYLHSFDTSGVYVPTSPHSSTHEFIGMSSSYDGTASVAPSYMDSTRLLKYRSSHPYGTSVLAGNMSNTLNAEYFPYSSPLYTSTMRQGFAPRPGDRSNHQEQFASLPRQFFQKSKISTASSVGNDKNMYLKQLQATARFSSPVTAVRHPIHLERKDMSTSTTTNGFVIESPQGPNSNNSETGDSDGLRVLNKSDDPSFEVEDSVRCTRCTSTQSLSSLFPGERSTWNSYNNSTADSNRLSPVSATEIPDSPTQCTPLTELTTLGARHFDMTATVEESKTRGEVSTSKEVLVEVPKLNIMKSNYSESNSINKDRNTKGSTEQENSLDDDYGSFMGRADSELLNQSIESAMPKRVEINEKFLADMIEQAQPKPSPLKHHGNNGGRNFSRASTARASSVKIDNDDFLLQSIANVLPQSSRSIHDMSGVGSPPKKARAMTGDTARTSSGPKHGSRAVLSNSHSRLTHSCSVLRTKESRSNGTNLKTKFGNRITASNSAALFDAALRISFMENPKTTEKVRDASLLVYQEESDTLSEDNYSPLMDNNVDVDKNVPQDIDEESQAEQLIIDCSIVSENNVKLVQKESYVQTNTSNRSEKNMEKRLSQQEIFILPAPLSNCSSRNSSPCNPIVASTSRNSSKLMAISPGLISQKFPVKKSKYNVLISKSTQASKIGNSCNAVKSSEDCKDEAEHHARSLSRSKQSVLSKARPVPTSCSPSNSEVNISRSTTYQDRTATSDTLKISHNCASSIYETVKPQAVLIQELPEDRSAKILPLNHRNVNKKAAIVISENDSKRDTTVADTENDGGTQCDNQSACGRKKTIKQMLVTTV</sequence>
<dbReference type="EMBL" id="UZAD01000242">
    <property type="protein sequence ID" value="VDN83271.1"/>
    <property type="molecule type" value="Genomic_DNA"/>
</dbReference>
<dbReference type="GO" id="GO:0008013">
    <property type="term" value="F:beta-catenin binding"/>
    <property type="evidence" value="ECO:0007669"/>
    <property type="project" value="InterPro"/>
</dbReference>
<dbReference type="GO" id="GO:0007389">
    <property type="term" value="P:pattern specification process"/>
    <property type="evidence" value="ECO:0007669"/>
    <property type="project" value="TreeGrafter"/>
</dbReference>
<feature type="compositionally biased region" description="Polar residues" evidence="3">
    <location>
        <begin position="629"/>
        <end position="640"/>
    </location>
</feature>
<protein>
    <submittedName>
        <fullName evidence="4 6">Uncharacterized protein</fullName>
    </submittedName>
</protein>
<feature type="compositionally biased region" description="Polar residues" evidence="3">
    <location>
        <begin position="569"/>
        <end position="578"/>
    </location>
</feature>
<feature type="region of interest" description="Disordered" evidence="3">
    <location>
        <begin position="700"/>
        <end position="728"/>
    </location>
</feature>
<dbReference type="GO" id="GO:0005881">
    <property type="term" value="C:cytoplasmic microtubule"/>
    <property type="evidence" value="ECO:0007669"/>
    <property type="project" value="TreeGrafter"/>
</dbReference>
<feature type="compositionally biased region" description="Polar residues" evidence="3">
    <location>
        <begin position="850"/>
        <end position="859"/>
    </location>
</feature>
<dbReference type="InterPro" id="IPR016024">
    <property type="entry name" value="ARM-type_fold"/>
</dbReference>
<gene>
    <name evidence="4" type="ORF">BPAG_LOCUS2085</name>
</gene>
<name>A0A0N4T1R0_BRUPA</name>
<dbReference type="GO" id="GO:0001708">
    <property type="term" value="P:cell fate specification"/>
    <property type="evidence" value="ECO:0007669"/>
    <property type="project" value="TreeGrafter"/>
</dbReference>
<accession>A0A0N4T1R0</accession>
<dbReference type="GO" id="GO:0016477">
    <property type="term" value="P:cell migration"/>
    <property type="evidence" value="ECO:0007669"/>
    <property type="project" value="TreeGrafter"/>
</dbReference>
<feature type="region of interest" description="Disordered" evidence="3">
    <location>
        <begin position="1"/>
        <end position="20"/>
    </location>
</feature>
<dbReference type="GO" id="GO:0090090">
    <property type="term" value="P:negative regulation of canonical Wnt signaling pathway"/>
    <property type="evidence" value="ECO:0007669"/>
    <property type="project" value="TreeGrafter"/>
</dbReference>
<dbReference type="GO" id="GO:0030877">
    <property type="term" value="C:beta-catenin destruction complex"/>
    <property type="evidence" value="ECO:0007669"/>
    <property type="project" value="TreeGrafter"/>
</dbReference>
<evidence type="ECO:0000256" key="2">
    <source>
        <dbReference type="ARBA" id="ARBA00022687"/>
    </source>
</evidence>
<evidence type="ECO:0000313" key="6">
    <source>
        <dbReference type="WBParaSite" id="BPAG_0000211501-mRNA-1"/>
    </source>
</evidence>
<dbReference type="SUPFAM" id="SSF48371">
    <property type="entry name" value="ARM repeat"/>
    <property type="match status" value="1"/>
</dbReference>
<dbReference type="GO" id="GO:0016342">
    <property type="term" value="C:catenin complex"/>
    <property type="evidence" value="ECO:0007669"/>
    <property type="project" value="TreeGrafter"/>
</dbReference>